<comment type="similarity">
    <text evidence="1">Belongs to the short-chain dehydrogenases/reductases (SDR) family.</text>
</comment>
<dbReference type="InterPro" id="IPR036291">
    <property type="entry name" value="NAD(P)-bd_dom_sf"/>
</dbReference>
<dbReference type="PRINTS" id="PR00080">
    <property type="entry name" value="SDRFAMILY"/>
</dbReference>
<dbReference type="InterPro" id="IPR002347">
    <property type="entry name" value="SDR_fam"/>
</dbReference>
<gene>
    <name evidence="3" type="ORF">OUY22_32430</name>
</gene>
<dbReference type="RefSeq" id="WP_270159069.1">
    <property type="nucleotide sequence ID" value="NZ_JAPNNL010000207.1"/>
</dbReference>
<dbReference type="Proteomes" id="UP001144036">
    <property type="component" value="Unassembled WGS sequence"/>
</dbReference>
<comment type="caution">
    <text evidence="3">The sequence shown here is derived from an EMBL/GenBank/DDBJ whole genome shotgun (WGS) entry which is preliminary data.</text>
</comment>
<dbReference type="PANTHER" id="PTHR42879:SF2">
    <property type="entry name" value="3-OXOACYL-[ACYL-CARRIER-PROTEIN] REDUCTASE FABG"/>
    <property type="match status" value="1"/>
</dbReference>
<dbReference type="SUPFAM" id="SSF51735">
    <property type="entry name" value="NAD(P)-binding Rossmann-fold domains"/>
    <property type="match status" value="1"/>
</dbReference>
<dbReference type="InterPro" id="IPR050259">
    <property type="entry name" value="SDR"/>
</dbReference>
<dbReference type="InterPro" id="IPR020904">
    <property type="entry name" value="Sc_DH/Rdtase_CS"/>
</dbReference>
<dbReference type="EMBL" id="JAPNNL010000207">
    <property type="protein sequence ID" value="MDA0638141.1"/>
    <property type="molecule type" value="Genomic_DNA"/>
</dbReference>
<organism evidence="3 4">
    <name type="scientific">Nonomuraea corallina</name>
    <dbReference type="NCBI Taxonomy" id="2989783"/>
    <lineage>
        <taxon>Bacteria</taxon>
        <taxon>Bacillati</taxon>
        <taxon>Actinomycetota</taxon>
        <taxon>Actinomycetes</taxon>
        <taxon>Streptosporangiales</taxon>
        <taxon>Streptosporangiaceae</taxon>
        <taxon>Nonomuraea</taxon>
    </lineage>
</organism>
<evidence type="ECO:0000256" key="1">
    <source>
        <dbReference type="ARBA" id="ARBA00006484"/>
    </source>
</evidence>
<dbReference type="Gene3D" id="3.40.50.720">
    <property type="entry name" value="NAD(P)-binding Rossmann-like Domain"/>
    <property type="match status" value="1"/>
</dbReference>
<reference evidence="3" key="1">
    <citation type="submission" date="2022-11" db="EMBL/GenBank/DDBJ databases">
        <title>Nonomuraea corallina sp. nov., a new species of the genus Nonomuraea isolated from sea side sediment in Thai sea.</title>
        <authorList>
            <person name="Ngamcharungchit C."/>
            <person name="Matsumoto A."/>
            <person name="Suriyachadkun C."/>
            <person name="Panbangred W."/>
            <person name="Inahashi Y."/>
            <person name="Intra B."/>
        </authorList>
    </citation>
    <scope>NUCLEOTIDE SEQUENCE</scope>
    <source>
        <strain evidence="3">MCN248</strain>
    </source>
</reference>
<evidence type="ECO:0000259" key="2">
    <source>
        <dbReference type="SMART" id="SM00822"/>
    </source>
</evidence>
<evidence type="ECO:0000313" key="3">
    <source>
        <dbReference type="EMBL" id="MDA0638141.1"/>
    </source>
</evidence>
<feature type="domain" description="Ketoreductase" evidence="2">
    <location>
        <begin position="3"/>
        <end position="176"/>
    </location>
</feature>
<accession>A0ABT4SMN2</accession>
<dbReference type="PANTHER" id="PTHR42879">
    <property type="entry name" value="3-OXOACYL-(ACYL-CARRIER-PROTEIN) REDUCTASE"/>
    <property type="match status" value="1"/>
</dbReference>
<dbReference type="SMART" id="SM00822">
    <property type="entry name" value="PKS_KR"/>
    <property type="match status" value="1"/>
</dbReference>
<keyword evidence="4" id="KW-1185">Reference proteome</keyword>
<dbReference type="PRINTS" id="PR00081">
    <property type="entry name" value="GDHRDH"/>
</dbReference>
<sequence>MGRSVLVTGGARGIGLAVARELAAAGDAVTVTHRGGDPPGDLTAVPCDVTREDDVRAAFLRVARSQGPVEVLVANAGVTRHGPLALSGDDSAGVVADTNLGGVIRVARYAVRGMMRMRRGRIVLMSSAAAWRGMAGQAVYAATKAGLVGFGRSLAREVAPLGVTVNIVAPGFIDVGMTAAMPPAQRDEALAAVPLGRYGTAEEVAKVVRFLAGEDASYLTGAVIPVDGGFGMGH</sequence>
<proteinExistence type="inferred from homology"/>
<protein>
    <submittedName>
        <fullName evidence="3">SDR family oxidoreductase</fullName>
    </submittedName>
</protein>
<dbReference type="Pfam" id="PF13561">
    <property type="entry name" value="adh_short_C2"/>
    <property type="match status" value="1"/>
</dbReference>
<dbReference type="PROSITE" id="PS00061">
    <property type="entry name" value="ADH_SHORT"/>
    <property type="match status" value="1"/>
</dbReference>
<name>A0ABT4SMN2_9ACTN</name>
<evidence type="ECO:0000313" key="4">
    <source>
        <dbReference type="Proteomes" id="UP001144036"/>
    </source>
</evidence>
<dbReference type="InterPro" id="IPR057326">
    <property type="entry name" value="KR_dom"/>
</dbReference>